<keyword evidence="4 5" id="KW-0472">Membrane</keyword>
<organism evidence="6 7">
    <name type="scientific">Volvox africanus</name>
    <dbReference type="NCBI Taxonomy" id="51714"/>
    <lineage>
        <taxon>Eukaryota</taxon>
        <taxon>Viridiplantae</taxon>
        <taxon>Chlorophyta</taxon>
        <taxon>core chlorophytes</taxon>
        <taxon>Chlorophyceae</taxon>
        <taxon>CS clade</taxon>
        <taxon>Chlamydomonadales</taxon>
        <taxon>Volvocaceae</taxon>
        <taxon>Volvox</taxon>
    </lineage>
</organism>
<feature type="transmembrane region" description="Helical" evidence="5">
    <location>
        <begin position="400"/>
        <end position="420"/>
    </location>
</feature>
<name>A0ABQ5S8D8_9CHLO</name>
<proteinExistence type="predicted"/>
<dbReference type="Proteomes" id="UP001165090">
    <property type="component" value="Unassembled WGS sequence"/>
</dbReference>
<evidence type="ECO:0000313" key="7">
    <source>
        <dbReference type="Proteomes" id="UP001165090"/>
    </source>
</evidence>
<feature type="transmembrane region" description="Helical" evidence="5">
    <location>
        <begin position="305"/>
        <end position="326"/>
    </location>
</feature>
<dbReference type="Pfam" id="PF06423">
    <property type="entry name" value="GWT1"/>
    <property type="match status" value="2"/>
</dbReference>
<gene>
    <name evidence="6" type="ORF">VaNZ11_009209</name>
</gene>
<sequence length="603" mass="64667">MAPYASLKAAKEAFVAGLSGTSKLEIFAIVTTLSLSIVVCEHAKTEKQHLVIRFALEMLLIIYPQLLVCTGALPLWPTFLLLVLATSACYLWDIAHLHRTPRDLQGVDDLASHRKSFVGIFRGALMASTCLCILAVDFRAFPRRYAKAEAYGTGYMDLGVGGVVLTAGLVSPAGLVQQPPAAVDGSVVKDGGTRRWRPPPLWRRLLSGLRAAQVCWLLGLGRLIMTRAVDYQEHVGEYGVHWNFFCTIAVLALLGHAVALPPQLLGPLAITLTLGHQVGLKWGGLGPWVMSSERGNDVVSLNKEGLVSCVGFWALYLWGAALAHAFHASVQHAVRDSRRCSGTASLKGGGDCGGASDAIATVAPLVRWWAQFVLLDVLLWVAVVALEMKVERVSRRSCNAAYIVWIVAQCLAGMLPLVLWQTLACPARAVLTQRDSHRDGCGAADSGNGQVANAASKGPYDQWAPLLDCAGDQRLSSGEGDRGNMGLSANSGGCDGVGEHPSRIPVVASLPPYSLSKDVDDETVSVHARQTRMGRAGPHVLQAINSNQLAIFLAANVLTGAVNLTVDTLQVTEWPARALLGVYMTCVCGLALLLELRRWRLKL</sequence>
<keyword evidence="3 5" id="KW-1133">Transmembrane helix</keyword>
<feature type="transmembrane region" description="Helical" evidence="5">
    <location>
        <begin position="574"/>
        <end position="594"/>
    </location>
</feature>
<evidence type="ECO:0000256" key="4">
    <source>
        <dbReference type="ARBA" id="ARBA00023136"/>
    </source>
</evidence>
<evidence type="ECO:0008006" key="8">
    <source>
        <dbReference type="Google" id="ProtNLM"/>
    </source>
</evidence>
<evidence type="ECO:0000256" key="1">
    <source>
        <dbReference type="ARBA" id="ARBA00004141"/>
    </source>
</evidence>
<comment type="subcellular location">
    <subcellularLocation>
        <location evidence="1">Membrane</location>
        <topology evidence="1">Multi-pass membrane protein</topology>
    </subcellularLocation>
</comment>
<evidence type="ECO:0000313" key="6">
    <source>
        <dbReference type="EMBL" id="GLI65698.1"/>
    </source>
</evidence>
<dbReference type="EMBL" id="BSDZ01000025">
    <property type="protein sequence ID" value="GLI65698.1"/>
    <property type="molecule type" value="Genomic_DNA"/>
</dbReference>
<evidence type="ECO:0000256" key="2">
    <source>
        <dbReference type="ARBA" id="ARBA00022692"/>
    </source>
</evidence>
<reference evidence="6 7" key="1">
    <citation type="journal article" date="2023" name="IScience">
        <title>Expanded male sex-determining region conserved during the evolution of homothallism in the green alga Volvox.</title>
        <authorList>
            <person name="Yamamoto K."/>
            <person name="Matsuzaki R."/>
            <person name="Mahakham W."/>
            <person name="Heman W."/>
            <person name="Sekimoto H."/>
            <person name="Kawachi M."/>
            <person name="Minakuchi Y."/>
            <person name="Toyoda A."/>
            <person name="Nozaki H."/>
        </authorList>
    </citation>
    <scope>NUCLEOTIDE SEQUENCE [LARGE SCALE GENOMIC DNA]</scope>
    <source>
        <strain evidence="6 7">NIES-4468</strain>
    </source>
</reference>
<evidence type="ECO:0000256" key="5">
    <source>
        <dbReference type="SAM" id="Phobius"/>
    </source>
</evidence>
<feature type="transmembrane region" description="Helical" evidence="5">
    <location>
        <begin position="264"/>
        <end position="284"/>
    </location>
</feature>
<keyword evidence="2 5" id="KW-0812">Transmembrane</keyword>
<dbReference type="PANTHER" id="PTHR20661:SF0">
    <property type="entry name" value="PHOSPHATIDYLINOSITOL-GLYCAN BIOSYNTHESIS CLASS W PROTEIN"/>
    <property type="match status" value="1"/>
</dbReference>
<feature type="transmembrane region" description="Helical" evidence="5">
    <location>
        <begin position="201"/>
        <end position="220"/>
    </location>
</feature>
<feature type="transmembrane region" description="Helical" evidence="5">
    <location>
        <begin position="368"/>
        <end position="388"/>
    </location>
</feature>
<feature type="transmembrane region" description="Helical" evidence="5">
    <location>
        <begin position="240"/>
        <end position="258"/>
    </location>
</feature>
<feature type="transmembrane region" description="Helical" evidence="5">
    <location>
        <begin position="26"/>
        <end position="43"/>
    </location>
</feature>
<dbReference type="InterPro" id="IPR009447">
    <property type="entry name" value="PIGW/GWT1"/>
</dbReference>
<comment type="caution">
    <text evidence="6">The sequence shown here is derived from an EMBL/GenBank/DDBJ whole genome shotgun (WGS) entry which is preliminary data.</text>
</comment>
<evidence type="ECO:0000256" key="3">
    <source>
        <dbReference type="ARBA" id="ARBA00022989"/>
    </source>
</evidence>
<dbReference type="PANTHER" id="PTHR20661">
    <property type="entry name" value="PHOSPHATIDYLINOSITOL-GLYCAN BIOSYNTHESIS CLASS W PROTEIN"/>
    <property type="match status" value="1"/>
</dbReference>
<protein>
    <recommendedName>
        <fullName evidence="8">GPI-anchored wall transfer protein</fullName>
    </recommendedName>
</protein>
<feature type="transmembrane region" description="Helical" evidence="5">
    <location>
        <begin position="116"/>
        <end position="136"/>
    </location>
</feature>
<keyword evidence="7" id="KW-1185">Reference proteome</keyword>
<accession>A0ABQ5S8D8</accession>